<dbReference type="PANTHER" id="PTHR40691">
    <property type="entry name" value="(NA+)-NQR MATURATION NQRM"/>
    <property type="match status" value="1"/>
</dbReference>
<dbReference type="PANTHER" id="PTHR40691:SF1">
    <property type="entry name" value="EXPORTED PROTEIN"/>
    <property type="match status" value="1"/>
</dbReference>
<keyword evidence="1" id="KW-0472">Membrane</keyword>
<dbReference type="InterPro" id="IPR007495">
    <property type="entry name" value="NqrM"/>
</dbReference>
<gene>
    <name evidence="2" type="ORF">MGMO_21c00170</name>
</gene>
<dbReference type="Proteomes" id="UP000017842">
    <property type="component" value="Unassembled WGS sequence"/>
</dbReference>
<dbReference type="Pfam" id="PF04400">
    <property type="entry name" value="NqrM"/>
    <property type="match status" value="1"/>
</dbReference>
<dbReference type="OrthoDB" id="5296227at2"/>
<dbReference type="STRING" id="1116472.MGMO_21c00170"/>
<accession>V5C4L3</accession>
<evidence type="ECO:0000256" key="1">
    <source>
        <dbReference type="SAM" id="Phobius"/>
    </source>
</evidence>
<comment type="caution">
    <text evidence="2">The sequence shown here is derived from an EMBL/GenBank/DDBJ whole genome shotgun (WGS) entry which is preliminary data.</text>
</comment>
<dbReference type="AlphaFoldDB" id="V5C4L3"/>
<name>V5C4L3_9GAMM</name>
<sequence length="59" mass="6346">MSYFLATFALMLIVVALMAIGVMFGRRAIKGSCGGLNAGNCVCVEKCEKRKKMEAEGQV</sequence>
<evidence type="ECO:0000313" key="3">
    <source>
        <dbReference type="Proteomes" id="UP000017842"/>
    </source>
</evidence>
<organism evidence="2 3">
    <name type="scientific">Methyloglobulus morosus KoM1</name>
    <dbReference type="NCBI Taxonomy" id="1116472"/>
    <lineage>
        <taxon>Bacteria</taxon>
        <taxon>Pseudomonadati</taxon>
        <taxon>Pseudomonadota</taxon>
        <taxon>Gammaproteobacteria</taxon>
        <taxon>Methylococcales</taxon>
        <taxon>Methylococcaceae</taxon>
        <taxon>Methyloglobulus</taxon>
    </lineage>
</organism>
<dbReference type="RefSeq" id="WP_023493609.1">
    <property type="nucleotide sequence ID" value="NZ_AYLO01000021.1"/>
</dbReference>
<proteinExistence type="predicted"/>
<dbReference type="EMBL" id="AYLO01000021">
    <property type="protein sequence ID" value="ESS73427.1"/>
    <property type="molecule type" value="Genomic_DNA"/>
</dbReference>
<feature type="transmembrane region" description="Helical" evidence="1">
    <location>
        <begin position="6"/>
        <end position="24"/>
    </location>
</feature>
<keyword evidence="1" id="KW-0812">Transmembrane</keyword>
<reference evidence="2 3" key="1">
    <citation type="journal article" date="2013" name="Genome Announc.">
        <title>Draft Genome Sequence of the Methanotrophic Gammaproteobacterium Methyloglobulus morosus DSM 22980 Strain KoM1.</title>
        <authorList>
            <person name="Poehlein A."/>
            <person name="Deutzmann J.S."/>
            <person name="Daniel R."/>
            <person name="Simeonova D.D."/>
        </authorList>
    </citation>
    <scope>NUCLEOTIDE SEQUENCE [LARGE SCALE GENOMIC DNA]</scope>
    <source>
        <strain evidence="2 3">KoM1</strain>
    </source>
</reference>
<evidence type="ECO:0000313" key="2">
    <source>
        <dbReference type="EMBL" id="ESS73427.1"/>
    </source>
</evidence>
<keyword evidence="3" id="KW-1185">Reference proteome</keyword>
<evidence type="ECO:0008006" key="4">
    <source>
        <dbReference type="Google" id="ProtNLM"/>
    </source>
</evidence>
<dbReference type="eggNOG" id="COG2991">
    <property type="taxonomic scope" value="Bacteria"/>
</dbReference>
<keyword evidence="1" id="KW-1133">Transmembrane helix</keyword>
<dbReference type="PATRIC" id="fig|1116472.3.peg.721"/>
<protein>
    <recommendedName>
        <fullName evidence="4">(Na+)-NQR maturation NqrM</fullName>
    </recommendedName>
</protein>